<dbReference type="AlphaFoldDB" id="A0A2A5T3H9"/>
<dbReference type="EMBL" id="NBYY01000015">
    <property type="protein sequence ID" value="PCS22701.1"/>
    <property type="molecule type" value="Genomic_DNA"/>
</dbReference>
<organism evidence="1 2">
    <name type="scientific">Candidatus Enterovibrio escicola</name>
    <dbReference type="NCBI Taxonomy" id="1927127"/>
    <lineage>
        <taxon>Bacteria</taxon>
        <taxon>Pseudomonadati</taxon>
        <taxon>Pseudomonadota</taxon>
        <taxon>Gammaproteobacteria</taxon>
        <taxon>Vibrionales</taxon>
        <taxon>Vibrionaceae</taxon>
        <taxon>Enterovibrio</taxon>
    </lineage>
</organism>
<name>A0A2A5T3H9_9GAMM</name>
<evidence type="ECO:0000313" key="2">
    <source>
        <dbReference type="Proteomes" id="UP000219020"/>
    </source>
</evidence>
<accession>A0A2A5T3H9</accession>
<reference evidence="2" key="1">
    <citation type="submission" date="2017-04" db="EMBL/GenBank/DDBJ databases">
        <title>Genome evolution of the luminous symbionts of deep sea anglerfish.</title>
        <authorList>
            <person name="Hendry T.A."/>
        </authorList>
    </citation>
    <scope>NUCLEOTIDE SEQUENCE [LARGE SCALE GENOMIC DNA]</scope>
</reference>
<sequence length="37" mass="4281">MFRLMQSALVSLFIIWFTTKPSLRVSRQVIQQATVPS</sequence>
<proteinExistence type="predicted"/>
<protein>
    <submittedName>
        <fullName evidence="1">Uncharacterized protein</fullName>
    </submittedName>
</protein>
<keyword evidence="2" id="KW-1185">Reference proteome</keyword>
<comment type="caution">
    <text evidence="1">The sequence shown here is derived from an EMBL/GenBank/DDBJ whole genome shotgun (WGS) entry which is preliminary data.</text>
</comment>
<evidence type="ECO:0000313" key="1">
    <source>
        <dbReference type="EMBL" id="PCS22701.1"/>
    </source>
</evidence>
<dbReference type="Proteomes" id="UP000219020">
    <property type="component" value="Unassembled WGS sequence"/>
</dbReference>
<gene>
    <name evidence="1" type="ORF">BTN49_1659</name>
</gene>